<dbReference type="InterPro" id="IPR000515">
    <property type="entry name" value="MetI-like"/>
</dbReference>
<dbReference type="CDD" id="cd06261">
    <property type="entry name" value="TM_PBP2"/>
    <property type="match status" value="1"/>
</dbReference>
<evidence type="ECO:0000256" key="5">
    <source>
        <dbReference type="ARBA" id="ARBA00022989"/>
    </source>
</evidence>
<evidence type="ECO:0000256" key="1">
    <source>
        <dbReference type="ARBA" id="ARBA00004651"/>
    </source>
</evidence>
<keyword evidence="2 7" id="KW-0813">Transport</keyword>
<dbReference type="InterPro" id="IPR035906">
    <property type="entry name" value="MetI-like_sf"/>
</dbReference>
<evidence type="ECO:0000256" key="3">
    <source>
        <dbReference type="ARBA" id="ARBA00022475"/>
    </source>
</evidence>
<proteinExistence type="inferred from homology"/>
<dbReference type="OrthoDB" id="9801163at2"/>
<feature type="transmembrane region" description="Helical" evidence="7">
    <location>
        <begin position="175"/>
        <end position="196"/>
    </location>
</feature>
<evidence type="ECO:0000256" key="4">
    <source>
        <dbReference type="ARBA" id="ARBA00022692"/>
    </source>
</evidence>
<evidence type="ECO:0000256" key="8">
    <source>
        <dbReference type="SAM" id="MobiDB-lite"/>
    </source>
</evidence>
<feature type="domain" description="ABC transmembrane type-1" evidence="9">
    <location>
        <begin position="137"/>
        <end position="318"/>
    </location>
</feature>
<comment type="similarity">
    <text evidence="7">Belongs to the binding-protein-dependent transport system permease family.</text>
</comment>
<feature type="region of interest" description="Disordered" evidence="8">
    <location>
        <begin position="1"/>
        <end position="50"/>
    </location>
</feature>
<feature type="transmembrane region" description="Helical" evidence="7">
    <location>
        <begin position="202"/>
        <end position="222"/>
    </location>
</feature>
<evidence type="ECO:0000259" key="9">
    <source>
        <dbReference type="PROSITE" id="PS50928"/>
    </source>
</evidence>
<evidence type="ECO:0000256" key="6">
    <source>
        <dbReference type="ARBA" id="ARBA00023136"/>
    </source>
</evidence>
<keyword evidence="3" id="KW-1003">Cell membrane</keyword>
<dbReference type="PANTHER" id="PTHR30151">
    <property type="entry name" value="ALKANE SULFONATE ABC TRANSPORTER-RELATED, MEMBRANE SUBUNIT"/>
    <property type="match status" value="1"/>
</dbReference>
<dbReference type="GO" id="GO:0055085">
    <property type="term" value="P:transmembrane transport"/>
    <property type="evidence" value="ECO:0007669"/>
    <property type="project" value="InterPro"/>
</dbReference>
<protein>
    <submittedName>
        <fullName evidence="10">ABC transporter permease subunit</fullName>
    </submittedName>
</protein>
<dbReference type="Proteomes" id="UP000271272">
    <property type="component" value="Unassembled WGS sequence"/>
</dbReference>
<keyword evidence="5 7" id="KW-1133">Transmembrane helix</keyword>
<dbReference type="AlphaFoldDB" id="A0A3P1V0V7"/>
<dbReference type="SUPFAM" id="SSF161098">
    <property type="entry name" value="MetI-like"/>
    <property type="match status" value="1"/>
</dbReference>
<comment type="subcellular location">
    <subcellularLocation>
        <location evidence="1 7">Cell membrane</location>
        <topology evidence="1 7">Multi-pass membrane protein</topology>
    </subcellularLocation>
</comment>
<feature type="region of interest" description="Disordered" evidence="8">
    <location>
        <begin position="64"/>
        <end position="83"/>
    </location>
</feature>
<evidence type="ECO:0000313" key="11">
    <source>
        <dbReference type="Proteomes" id="UP000271272"/>
    </source>
</evidence>
<keyword evidence="6 7" id="KW-0472">Membrane</keyword>
<comment type="caution">
    <text evidence="10">The sequence shown here is derived from an EMBL/GenBank/DDBJ whole genome shotgun (WGS) entry which is preliminary data.</text>
</comment>
<dbReference type="GO" id="GO:0005886">
    <property type="term" value="C:plasma membrane"/>
    <property type="evidence" value="ECO:0007669"/>
    <property type="project" value="UniProtKB-SubCell"/>
</dbReference>
<dbReference type="EMBL" id="RQZC01000019">
    <property type="protein sequence ID" value="RRD27256.1"/>
    <property type="molecule type" value="Genomic_DNA"/>
</dbReference>
<dbReference type="PROSITE" id="PS50928">
    <property type="entry name" value="ABC_TM1"/>
    <property type="match status" value="1"/>
</dbReference>
<name>A0A3P1V0V7_9ACTO</name>
<dbReference type="Gene3D" id="1.10.3720.10">
    <property type="entry name" value="MetI-like"/>
    <property type="match status" value="1"/>
</dbReference>
<evidence type="ECO:0000256" key="7">
    <source>
        <dbReference type="RuleBase" id="RU363032"/>
    </source>
</evidence>
<dbReference type="PANTHER" id="PTHR30151:SF20">
    <property type="entry name" value="ABC TRANSPORTER PERMEASE PROTEIN HI_0355-RELATED"/>
    <property type="match status" value="1"/>
</dbReference>
<feature type="transmembrane region" description="Helical" evidence="7">
    <location>
        <begin position="87"/>
        <end position="109"/>
    </location>
</feature>
<gene>
    <name evidence="10" type="ORF">EII10_09835</name>
</gene>
<feature type="transmembrane region" description="Helical" evidence="7">
    <location>
        <begin position="144"/>
        <end position="163"/>
    </location>
</feature>
<accession>A0A3P1V0V7</accession>
<sequence>MPVPPGAGRIAGSRRWARGPVGARDAHAPIRARRGPRTRPGVSAPGNGPGGALVSTTITVTGLPPAPAPWGSARRPRRDRAEGRSPWPALALGLLIIASWHLVTASGILPQVFLPGPLPVIERLWLSITRAGLLGYAWVTLREALLGCLLAAVLALPLAWALHHLPLFSRAALPYVAASQAVPAIAVAPLLVLWIGYGTTPVVVLCAFMVFFPITVTVLLGLRGLDTDIIDAARLDGAHGWSMVLHMELPMALPAILAGLRTGFTLSITGAVVGEMTMGGTGLGMTLASQRDAVDTTGLFATIVLLCALATTIHWALHSLERRSRTVQALRGRRAT</sequence>
<keyword evidence="4 7" id="KW-0812">Transmembrane</keyword>
<evidence type="ECO:0000256" key="2">
    <source>
        <dbReference type="ARBA" id="ARBA00022448"/>
    </source>
</evidence>
<keyword evidence="11" id="KW-1185">Reference proteome</keyword>
<reference evidence="10 11" key="1">
    <citation type="submission" date="2018-11" db="EMBL/GenBank/DDBJ databases">
        <title>Genomes From Bacteria Associated with the Canine Oral Cavity: a Test Case for Automated Genome-Based Taxonomic Assignment.</title>
        <authorList>
            <person name="Coil D.A."/>
            <person name="Jospin G."/>
            <person name="Darling A.E."/>
            <person name="Wallis C."/>
            <person name="Davis I.J."/>
            <person name="Harris S."/>
            <person name="Eisen J.A."/>
            <person name="Holcombe L.J."/>
            <person name="O'Flynn C."/>
        </authorList>
    </citation>
    <scope>NUCLEOTIDE SEQUENCE [LARGE SCALE GENOMIC DNA]</scope>
    <source>
        <strain evidence="10 11">OH5050</strain>
    </source>
</reference>
<organism evidence="10 11">
    <name type="scientific">Actinomyces bowdenii</name>
    <dbReference type="NCBI Taxonomy" id="131109"/>
    <lineage>
        <taxon>Bacteria</taxon>
        <taxon>Bacillati</taxon>
        <taxon>Actinomycetota</taxon>
        <taxon>Actinomycetes</taxon>
        <taxon>Actinomycetales</taxon>
        <taxon>Actinomycetaceae</taxon>
        <taxon>Actinomyces</taxon>
    </lineage>
</organism>
<evidence type="ECO:0000313" key="10">
    <source>
        <dbReference type="EMBL" id="RRD27256.1"/>
    </source>
</evidence>
<dbReference type="Pfam" id="PF00528">
    <property type="entry name" value="BPD_transp_1"/>
    <property type="match status" value="1"/>
</dbReference>
<feature type="transmembrane region" description="Helical" evidence="7">
    <location>
        <begin position="293"/>
        <end position="317"/>
    </location>
</feature>